<evidence type="ECO:0000256" key="2">
    <source>
        <dbReference type="ARBA" id="ARBA00022573"/>
    </source>
</evidence>
<proteinExistence type="predicted"/>
<dbReference type="EC" id="2.1.1.152" evidence="7"/>
<dbReference type="PANTHER" id="PTHR43467:SF1">
    <property type="entry name" value="PRECORRIN-6A SYNTHASE [DEACETYLATING]"/>
    <property type="match status" value="1"/>
</dbReference>
<dbReference type="SUPFAM" id="SSF53790">
    <property type="entry name" value="Tetrapyrrole methylase"/>
    <property type="match status" value="1"/>
</dbReference>
<dbReference type="EMBL" id="CP034170">
    <property type="protein sequence ID" value="AZI59022.1"/>
    <property type="molecule type" value="Genomic_DNA"/>
</dbReference>
<evidence type="ECO:0000256" key="5">
    <source>
        <dbReference type="ARBA" id="ARBA00022691"/>
    </source>
</evidence>
<protein>
    <submittedName>
        <fullName evidence="7">Precorrin-6A synthase (Deacetylating)</fullName>
        <ecNumber evidence="7">2.1.1.152</ecNumber>
    </submittedName>
</protein>
<dbReference type="Gene3D" id="3.40.1010.10">
    <property type="entry name" value="Cobalt-precorrin-4 Transmethylase, Domain 1"/>
    <property type="match status" value="1"/>
</dbReference>
<dbReference type="Pfam" id="PF00590">
    <property type="entry name" value="TP_methylase"/>
    <property type="match status" value="1"/>
</dbReference>
<dbReference type="KEGG" id="nak:EH165_13570"/>
<evidence type="ECO:0000256" key="1">
    <source>
        <dbReference type="ARBA" id="ARBA00004953"/>
    </source>
</evidence>
<dbReference type="Gene3D" id="3.30.950.10">
    <property type="entry name" value="Methyltransferase, Cobalt-precorrin-4 Transmethylase, Domain 2"/>
    <property type="match status" value="1"/>
</dbReference>
<dbReference type="AlphaFoldDB" id="A0A3G8ZNV6"/>
<dbReference type="GO" id="GO:0043819">
    <property type="term" value="F:precorrin-6A synthase (deacetylating) activity"/>
    <property type="evidence" value="ECO:0007669"/>
    <property type="project" value="UniProtKB-EC"/>
</dbReference>
<keyword evidence="3 7" id="KW-0489">Methyltransferase</keyword>
<organism evidence="7 8">
    <name type="scientific">Nakamurella antarctica</name>
    <dbReference type="NCBI Taxonomy" id="1902245"/>
    <lineage>
        <taxon>Bacteria</taxon>
        <taxon>Bacillati</taxon>
        <taxon>Actinomycetota</taxon>
        <taxon>Actinomycetes</taxon>
        <taxon>Nakamurellales</taxon>
        <taxon>Nakamurellaceae</taxon>
        <taxon>Nakamurella</taxon>
    </lineage>
</organism>
<evidence type="ECO:0000259" key="6">
    <source>
        <dbReference type="Pfam" id="PF00590"/>
    </source>
</evidence>
<dbReference type="InterPro" id="IPR014777">
    <property type="entry name" value="4pyrrole_Mease_sub1"/>
</dbReference>
<accession>A0A3G8ZNV6</accession>
<dbReference type="GO" id="GO:0009236">
    <property type="term" value="P:cobalamin biosynthetic process"/>
    <property type="evidence" value="ECO:0007669"/>
    <property type="project" value="UniProtKB-KW"/>
</dbReference>
<evidence type="ECO:0000256" key="3">
    <source>
        <dbReference type="ARBA" id="ARBA00022603"/>
    </source>
</evidence>
<name>A0A3G8ZNV6_9ACTN</name>
<keyword evidence="8" id="KW-1185">Reference proteome</keyword>
<sequence>MNQIFVIGIGPGGVDQLTVQATRALASVDVFFVLDKGDATADLVAVRSEMIRLYAGRHRVVDIPEVPRDRQPADYAAAVLTWHDARAAVYETALAQLAPGEVGAFLVWGDPALYDSTLRILDRLPVEITVIPGVTSVAALTAAHRIVLHRIGESVHITTGRRLLAEWGPELNDVVVMLDSHLTCLQIAESGLDIYWGAYLGTADEALLSGSLAEVGAELAILRAELKQRKGWIMDTYLIRRR</sequence>
<feature type="domain" description="Tetrapyrrole methylase" evidence="6">
    <location>
        <begin position="4"/>
        <end position="215"/>
    </location>
</feature>
<keyword evidence="4 7" id="KW-0808">Transferase</keyword>
<evidence type="ECO:0000256" key="4">
    <source>
        <dbReference type="ARBA" id="ARBA00022679"/>
    </source>
</evidence>
<comment type="pathway">
    <text evidence="1">Cofactor biosynthesis; adenosylcobalamin biosynthesis.</text>
</comment>
<dbReference type="CDD" id="cd11643">
    <property type="entry name" value="Precorrin-6A-synthase"/>
    <property type="match status" value="1"/>
</dbReference>
<keyword evidence="2" id="KW-0169">Cobalamin biosynthesis</keyword>
<dbReference type="InterPro" id="IPR000878">
    <property type="entry name" value="4pyrrol_Mease"/>
</dbReference>
<dbReference type="RefSeq" id="WP_124799926.1">
    <property type="nucleotide sequence ID" value="NZ_CP034170.1"/>
</dbReference>
<dbReference type="Proteomes" id="UP000268084">
    <property type="component" value="Chromosome"/>
</dbReference>
<evidence type="ECO:0000313" key="7">
    <source>
        <dbReference type="EMBL" id="AZI59022.1"/>
    </source>
</evidence>
<reference evidence="7 8" key="1">
    <citation type="submission" date="2018-11" db="EMBL/GenBank/DDBJ databases">
        <authorList>
            <person name="Da X."/>
        </authorList>
    </citation>
    <scope>NUCLEOTIDE SEQUENCE [LARGE SCALE GENOMIC DNA]</scope>
    <source>
        <strain evidence="7 8">S14-144</strain>
    </source>
</reference>
<reference evidence="7 8" key="2">
    <citation type="submission" date="2018-12" db="EMBL/GenBank/DDBJ databases">
        <title>Nakamurella antarcticus sp. nov., isolated from Antarctica South Shetland Islands soil.</title>
        <authorList>
            <person name="Peng F."/>
        </authorList>
    </citation>
    <scope>NUCLEOTIDE SEQUENCE [LARGE SCALE GENOMIC DNA]</scope>
    <source>
        <strain evidence="7 8">S14-144</strain>
    </source>
</reference>
<dbReference type="PIRSF" id="PIRSF036525">
    <property type="entry name" value="CobF"/>
    <property type="match status" value="1"/>
</dbReference>
<evidence type="ECO:0000313" key="8">
    <source>
        <dbReference type="Proteomes" id="UP000268084"/>
    </source>
</evidence>
<dbReference type="OrthoDB" id="9787471at2"/>
<keyword evidence="5" id="KW-0949">S-adenosyl-L-methionine</keyword>
<dbReference type="GO" id="GO:0032259">
    <property type="term" value="P:methylation"/>
    <property type="evidence" value="ECO:0007669"/>
    <property type="project" value="UniProtKB-KW"/>
</dbReference>
<dbReference type="InterPro" id="IPR014776">
    <property type="entry name" value="4pyrrole_Mease_sub2"/>
</dbReference>
<dbReference type="InterPro" id="IPR035996">
    <property type="entry name" value="4pyrrol_Methylase_sf"/>
</dbReference>
<dbReference type="NCBIfam" id="TIGR02434">
    <property type="entry name" value="CobF"/>
    <property type="match status" value="1"/>
</dbReference>
<dbReference type="PANTHER" id="PTHR43467">
    <property type="entry name" value="COBALT-PRECORRIN-2 C(20)-METHYLTRANSFERASE"/>
    <property type="match status" value="1"/>
</dbReference>
<dbReference type="InterPro" id="IPR012797">
    <property type="entry name" value="CobF"/>
</dbReference>
<gene>
    <name evidence="7" type="ORF">EH165_13570</name>
</gene>